<dbReference type="PANTHER" id="PTHR43581">
    <property type="entry name" value="ATP/GTP PHOSPHATASE"/>
    <property type="match status" value="1"/>
</dbReference>
<name>A0A017ST85_9BACT</name>
<organism evidence="2 3">
    <name type="scientific">Chondromyces apiculatus DSM 436</name>
    <dbReference type="NCBI Taxonomy" id="1192034"/>
    <lineage>
        <taxon>Bacteria</taxon>
        <taxon>Pseudomonadati</taxon>
        <taxon>Myxococcota</taxon>
        <taxon>Polyangia</taxon>
        <taxon>Polyangiales</taxon>
        <taxon>Polyangiaceae</taxon>
        <taxon>Chondromyces</taxon>
    </lineage>
</organism>
<dbReference type="AlphaFoldDB" id="A0A017ST85"/>
<accession>A0A017ST85</accession>
<keyword evidence="3" id="KW-1185">Reference proteome</keyword>
<dbReference type="InterPro" id="IPR003959">
    <property type="entry name" value="ATPase_AAA_core"/>
</dbReference>
<dbReference type="eggNOG" id="COG4637">
    <property type="taxonomic scope" value="Bacteria"/>
</dbReference>
<evidence type="ECO:0000259" key="1">
    <source>
        <dbReference type="Pfam" id="PF13304"/>
    </source>
</evidence>
<comment type="caution">
    <text evidence="2">The sequence shown here is derived from an EMBL/GenBank/DDBJ whole genome shotgun (WGS) entry which is preliminary data.</text>
</comment>
<dbReference type="InterPro" id="IPR027417">
    <property type="entry name" value="P-loop_NTPase"/>
</dbReference>
<dbReference type="EMBL" id="ASRX01000155">
    <property type="protein sequence ID" value="EYE99981.1"/>
    <property type="molecule type" value="Genomic_DNA"/>
</dbReference>
<evidence type="ECO:0000313" key="2">
    <source>
        <dbReference type="EMBL" id="EYE99981.1"/>
    </source>
</evidence>
<protein>
    <recommendedName>
        <fullName evidence="1">ATPase AAA-type core domain-containing protein</fullName>
    </recommendedName>
</protein>
<dbReference type="STRING" id="1192034.CAP_1862"/>
<dbReference type="Gene3D" id="3.40.50.300">
    <property type="entry name" value="P-loop containing nucleotide triphosphate hydrolases"/>
    <property type="match status" value="1"/>
</dbReference>
<reference evidence="2 3" key="1">
    <citation type="submission" date="2013-05" db="EMBL/GenBank/DDBJ databases">
        <title>Genome assembly of Chondromyces apiculatus DSM 436.</title>
        <authorList>
            <person name="Sharma G."/>
            <person name="Khatri I."/>
            <person name="Kaur C."/>
            <person name="Mayilraj S."/>
            <person name="Subramanian S."/>
        </authorList>
    </citation>
    <scope>NUCLEOTIDE SEQUENCE [LARGE SCALE GENOMIC DNA]</scope>
    <source>
        <strain evidence="2 3">DSM 436</strain>
    </source>
</reference>
<feature type="domain" description="ATPase AAA-type core" evidence="1">
    <location>
        <begin position="11"/>
        <end position="63"/>
    </location>
</feature>
<dbReference type="InterPro" id="IPR051396">
    <property type="entry name" value="Bact_Antivir_Def_Nuclease"/>
</dbReference>
<gene>
    <name evidence="2" type="ORF">CAP_1862</name>
</gene>
<dbReference type="GO" id="GO:0005524">
    <property type="term" value="F:ATP binding"/>
    <property type="evidence" value="ECO:0007669"/>
    <property type="project" value="InterPro"/>
</dbReference>
<dbReference type="PANTHER" id="PTHR43581:SF4">
    <property type="entry name" value="ATP_GTP PHOSPHATASE"/>
    <property type="match status" value="1"/>
</dbReference>
<evidence type="ECO:0000313" key="3">
    <source>
        <dbReference type="Proteomes" id="UP000019678"/>
    </source>
</evidence>
<sequence>MFWDGNYLAFAAIPYLEPASMLLIEEPENGLHPARIAEVMRVLREVSKTTQVLIATHSPLVVNEMQPEEVTVITRTPETGTRATLIKDTPNFAKRSSVYALGELWLSYANGVDEAPLLDEGRS</sequence>
<dbReference type="SUPFAM" id="SSF52540">
    <property type="entry name" value="P-loop containing nucleoside triphosphate hydrolases"/>
    <property type="match status" value="1"/>
</dbReference>
<dbReference type="Proteomes" id="UP000019678">
    <property type="component" value="Unassembled WGS sequence"/>
</dbReference>
<proteinExistence type="predicted"/>
<dbReference type="GO" id="GO:0016887">
    <property type="term" value="F:ATP hydrolysis activity"/>
    <property type="evidence" value="ECO:0007669"/>
    <property type="project" value="InterPro"/>
</dbReference>
<dbReference type="Pfam" id="PF13304">
    <property type="entry name" value="AAA_21"/>
    <property type="match status" value="1"/>
</dbReference>